<dbReference type="PANTHER" id="PTHR10655">
    <property type="entry name" value="LYSOPHOSPHOLIPASE-RELATED"/>
    <property type="match status" value="1"/>
</dbReference>
<organism evidence="4 5">
    <name type="scientific">Coleofasciculus chthonoplastes PCC 7420</name>
    <dbReference type="NCBI Taxonomy" id="118168"/>
    <lineage>
        <taxon>Bacteria</taxon>
        <taxon>Bacillati</taxon>
        <taxon>Cyanobacteriota</taxon>
        <taxon>Cyanophyceae</taxon>
        <taxon>Coleofasciculales</taxon>
        <taxon>Coleofasciculaceae</taxon>
        <taxon>Coleofasciculus</taxon>
    </lineage>
</organism>
<sequence length="187" mass="20674">MGLVVVLHGWGANAKDLQPIVPELALSNYHVLLPNAPFAHPQVAGGYMWYDLEREDYQGLAQSQRLLTDWLKSLESLTGIPLASTIMMGFSQGGAMALDVGLHLPLAGLVSMSGYWHRTPQEIEPPLPPVLIVHGRQDNVVPLRVAHRLRDYLLALGAPMQYKEVDMGHEIAPEVVEIVRDFILVNT</sequence>
<dbReference type="Gene3D" id="3.40.50.1820">
    <property type="entry name" value="alpha/beta hydrolase"/>
    <property type="match status" value="1"/>
</dbReference>
<dbReference type="GO" id="GO:0016787">
    <property type="term" value="F:hydrolase activity"/>
    <property type="evidence" value="ECO:0007669"/>
    <property type="project" value="UniProtKB-KW"/>
</dbReference>
<protein>
    <submittedName>
        <fullName evidence="4">Phospholipase/carboxylesterase superfamily</fullName>
    </submittedName>
</protein>
<proteinExistence type="inferred from homology"/>
<keyword evidence="5" id="KW-1185">Reference proteome</keyword>
<dbReference type="AlphaFoldDB" id="B4VI40"/>
<keyword evidence="2" id="KW-0378">Hydrolase</keyword>
<evidence type="ECO:0000313" key="5">
    <source>
        <dbReference type="Proteomes" id="UP000003835"/>
    </source>
</evidence>
<comment type="similarity">
    <text evidence="1">Belongs to the AB hydrolase superfamily. AB hydrolase 2 family.</text>
</comment>
<gene>
    <name evidence="4" type="ORF">MC7420_7408</name>
</gene>
<dbReference type="InterPro" id="IPR050565">
    <property type="entry name" value="LYPA1-2/EST-like"/>
</dbReference>
<evidence type="ECO:0000259" key="3">
    <source>
        <dbReference type="Pfam" id="PF02230"/>
    </source>
</evidence>
<dbReference type="PANTHER" id="PTHR10655:SF17">
    <property type="entry name" value="LYSOPHOSPHOLIPASE-LIKE PROTEIN 1"/>
    <property type="match status" value="1"/>
</dbReference>
<dbReference type="EMBL" id="DS989841">
    <property type="protein sequence ID" value="EDX78755.1"/>
    <property type="molecule type" value="Genomic_DNA"/>
</dbReference>
<evidence type="ECO:0000313" key="4">
    <source>
        <dbReference type="EMBL" id="EDX78755.1"/>
    </source>
</evidence>
<reference evidence="4 5" key="1">
    <citation type="submission" date="2008-07" db="EMBL/GenBank/DDBJ databases">
        <authorList>
            <person name="Tandeau de Marsac N."/>
            <person name="Ferriera S."/>
            <person name="Johnson J."/>
            <person name="Kravitz S."/>
            <person name="Beeson K."/>
            <person name="Sutton G."/>
            <person name="Rogers Y.-H."/>
            <person name="Friedman R."/>
            <person name="Frazier M."/>
            <person name="Venter J.C."/>
        </authorList>
    </citation>
    <scope>NUCLEOTIDE SEQUENCE [LARGE SCALE GENOMIC DNA]</scope>
    <source>
        <strain evidence="4 5">PCC 7420</strain>
    </source>
</reference>
<dbReference type="HOGENOM" id="CLU_049413_5_1_3"/>
<dbReference type="InterPro" id="IPR029058">
    <property type="entry name" value="AB_hydrolase_fold"/>
</dbReference>
<dbReference type="Proteomes" id="UP000003835">
    <property type="component" value="Unassembled WGS sequence"/>
</dbReference>
<evidence type="ECO:0000256" key="1">
    <source>
        <dbReference type="ARBA" id="ARBA00006499"/>
    </source>
</evidence>
<name>B4VI40_9CYAN</name>
<dbReference type="InterPro" id="IPR003140">
    <property type="entry name" value="PLipase/COase/thioEstase"/>
</dbReference>
<feature type="domain" description="Phospholipase/carboxylesterase/thioesterase" evidence="3">
    <location>
        <begin position="3"/>
        <end position="183"/>
    </location>
</feature>
<dbReference type="SUPFAM" id="SSF53474">
    <property type="entry name" value="alpha/beta-Hydrolases"/>
    <property type="match status" value="1"/>
</dbReference>
<accession>B4VI40</accession>
<dbReference type="eggNOG" id="COG0400">
    <property type="taxonomic scope" value="Bacteria"/>
</dbReference>
<dbReference type="STRING" id="118168.MC7420_7408"/>
<dbReference type="Pfam" id="PF02230">
    <property type="entry name" value="Abhydrolase_2"/>
    <property type="match status" value="1"/>
</dbReference>
<evidence type="ECO:0000256" key="2">
    <source>
        <dbReference type="ARBA" id="ARBA00022801"/>
    </source>
</evidence>